<organism evidence="5 6">
    <name type="scientific">Alteromonas stellipolaris</name>
    <dbReference type="NCBI Taxonomy" id="233316"/>
    <lineage>
        <taxon>Bacteria</taxon>
        <taxon>Pseudomonadati</taxon>
        <taxon>Pseudomonadota</taxon>
        <taxon>Gammaproteobacteria</taxon>
        <taxon>Alteromonadales</taxon>
        <taxon>Alteromonadaceae</taxon>
        <taxon>Alteromonas/Salinimonas group</taxon>
        <taxon>Alteromonas</taxon>
    </lineage>
</organism>
<sequence length="319" mass="35893">MSATQMLGNEGRKFGLNDASPSENASLDTVSFAQRQRLAYIDFCLLFKGAIYRQDLIGRFEVGLSAGSRDFSLYKVLAPNNLTYDARDKRYFQTDTFVPLFEHDPRRTLVKLANDISDGFDAIGDIHFPVESASSLNVPDIYVVAKLVQAIVNNKAVSVIYTSLSSGSGARELVPHSIVDNGQRWHVRAFDRKTGSFRDFVLTRISKVTLKADPALSEQSLADEAWQRKIALEVVPHPKNINHPTAIELDYGMEEGVLQLEVRAAMAGYLLRRWNVDCTKHASLRTGEYQLWLRNQETLENTDNLAIAPGYISEEKRYE</sequence>
<comment type="caution">
    <text evidence="5">The sequence shown here is derived from an EMBL/GenBank/DDBJ whole genome shotgun (WGS) entry which is preliminary data.</text>
</comment>
<evidence type="ECO:0000313" key="6">
    <source>
        <dbReference type="Proteomes" id="UP001170717"/>
    </source>
</evidence>
<dbReference type="InterPro" id="IPR026881">
    <property type="entry name" value="WYL_dom"/>
</dbReference>
<gene>
    <name evidence="5" type="ORF">Q4527_07360</name>
</gene>
<dbReference type="PIRSF" id="PIRSF015558">
    <property type="entry name" value="Txn_reg_DeoR_prd"/>
    <property type="match status" value="1"/>
</dbReference>
<evidence type="ECO:0000313" key="5">
    <source>
        <dbReference type="EMBL" id="MDO6577205.1"/>
    </source>
</evidence>
<evidence type="ECO:0000259" key="3">
    <source>
        <dbReference type="Pfam" id="PF26107"/>
    </source>
</evidence>
<dbReference type="InterPro" id="IPR059020">
    <property type="entry name" value="CapW_CTD"/>
</dbReference>
<dbReference type="EMBL" id="JAUOQI010000004">
    <property type="protein sequence ID" value="MDO6577205.1"/>
    <property type="molecule type" value="Genomic_DNA"/>
</dbReference>
<dbReference type="Pfam" id="PF26107">
    <property type="entry name" value="BrxR_CTD"/>
    <property type="match status" value="1"/>
</dbReference>
<dbReference type="GeneID" id="83258671"/>
<accession>A0AAW7Z0H5</accession>
<dbReference type="Pfam" id="PF13280">
    <property type="entry name" value="WYL"/>
    <property type="match status" value="1"/>
</dbReference>
<feature type="region of interest" description="Disordered" evidence="1">
    <location>
        <begin position="1"/>
        <end position="23"/>
    </location>
</feature>
<dbReference type="InterPro" id="IPR016634">
    <property type="entry name" value="CapW-like"/>
</dbReference>
<evidence type="ECO:0000259" key="2">
    <source>
        <dbReference type="Pfam" id="PF13280"/>
    </source>
</evidence>
<feature type="domain" description="DNA-binding transcriptional repressor CapW winged helix-turn-helix" evidence="4">
    <location>
        <begin position="34"/>
        <end position="103"/>
    </location>
</feature>
<dbReference type="Pfam" id="PF26109">
    <property type="entry name" value="WHD_BrxR"/>
    <property type="match status" value="1"/>
</dbReference>
<evidence type="ECO:0000256" key="1">
    <source>
        <dbReference type="SAM" id="MobiDB-lite"/>
    </source>
</evidence>
<dbReference type="InterPro" id="IPR059019">
    <property type="entry name" value="WHD_CapW"/>
</dbReference>
<reference evidence="5" key="1">
    <citation type="submission" date="2023-07" db="EMBL/GenBank/DDBJ databases">
        <title>Genome content predicts the carbon catabolic preferences of heterotrophic bacteria.</title>
        <authorList>
            <person name="Gralka M."/>
        </authorList>
    </citation>
    <scope>NUCLEOTIDE SEQUENCE</scope>
    <source>
        <strain evidence="5">F2M12</strain>
    </source>
</reference>
<feature type="domain" description="DNA-binding transcriptional repressor CapW C-terminal dimerisation" evidence="3">
    <location>
        <begin position="230"/>
        <end position="299"/>
    </location>
</feature>
<proteinExistence type="predicted"/>
<name>A0AAW7Z0H5_9ALTE</name>
<protein>
    <submittedName>
        <fullName evidence="5">WYL domain-containing protein</fullName>
    </submittedName>
</protein>
<dbReference type="Proteomes" id="UP001170717">
    <property type="component" value="Unassembled WGS sequence"/>
</dbReference>
<dbReference type="PROSITE" id="PS52050">
    <property type="entry name" value="WYL"/>
    <property type="match status" value="1"/>
</dbReference>
<dbReference type="AlphaFoldDB" id="A0AAW7Z0H5"/>
<feature type="domain" description="WYL" evidence="2">
    <location>
        <begin position="143"/>
        <end position="209"/>
    </location>
</feature>
<dbReference type="RefSeq" id="WP_231701205.1">
    <property type="nucleotide sequence ID" value="NZ_CP014322.1"/>
</dbReference>
<evidence type="ECO:0000259" key="4">
    <source>
        <dbReference type="Pfam" id="PF26109"/>
    </source>
</evidence>